<keyword evidence="2" id="KW-1185">Reference proteome</keyword>
<dbReference type="Proteomes" id="UP000777482">
    <property type="component" value="Unassembled WGS sequence"/>
</dbReference>
<proteinExistence type="predicted"/>
<evidence type="ECO:0000313" key="1">
    <source>
        <dbReference type="EMBL" id="KAG0660229.1"/>
    </source>
</evidence>
<evidence type="ECO:0000313" key="2">
    <source>
        <dbReference type="Proteomes" id="UP000777482"/>
    </source>
</evidence>
<dbReference type="AlphaFoldDB" id="A0A9P6W215"/>
<comment type="caution">
    <text evidence="1">The sequence shown here is derived from an EMBL/GenBank/DDBJ whole genome shotgun (WGS) entry which is preliminary data.</text>
</comment>
<gene>
    <name evidence="1" type="ORF">C6P46_004683</name>
</gene>
<dbReference type="EMBL" id="PUHQ01000046">
    <property type="protein sequence ID" value="KAG0660229.1"/>
    <property type="molecule type" value="Genomic_DNA"/>
</dbReference>
<accession>A0A9P6W215</accession>
<reference evidence="1 2" key="1">
    <citation type="submission" date="2020-11" db="EMBL/GenBank/DDBJ databases">
        <title>Kefir isolates.</title>
        <authorList>
            <person name="Marcisauskas S."/>
            <person name="Kim Y."/>
            <person name="Blasche S."/>
        </authorList>
    </citation>
    <scope>NUCLEOTIDE SEQUENCE [LARGE SCALE GENOMIC DNA]</scope>
    <source>
        <strain evidence="1 2">KR</strain>
    </source>
</reference>
<protein>
    <submittedName>
        <fullName evidence="1">Uncharacterized protein</fullName>
    </submittedName>
</protein>
<sequence>MAFQVSASSVSTEAFRTLLVDPKADLSSDPPQGGAPRRPTAYLSFDVRTICSGHCCSADIRSLELRDCTGRGRRCGSNESGFLCRIASERTRALDSSLKMASLREAELRMEHSGEVMRRTTASMRSEISAPPPSSSLPFLAIDLSWHDNNRLFVQAYAPCRAARYKSVILERLGDHNERRRALPSCRAGVDELSRSKLGGELVPVPIQLSLRGGAPHVRSENAELGSPNAVIFASSPFSQSALLAGRVHKWLLRASVLAGM</sequence>
<name>A0A9P6W215_RHOMI</name>
<organism evidence="1 2">
    <name type="scientific">Rhodotorula mucilaginosa</name>
    <name type="common">Yeast</name>
    <name type="synonym">Rhodotorula rubra</name>
    <dbReference type="NCBI Taxonomy" id="5537"/>
    <lineage>
        <taxon>Eukaryota</taxon>
        <taxon>Fungi</taxon>
        <taxon>Dikarya</taxon>
        <taxon>Basidiomycota</taxon>
        <taxon>Pucciniomycotina</taxon>
        <taxon>Microbotryomycetes</taxon>
        <taxon>Sporidiobolales</taxon>
        <taxon>Sporidiobolaceae</taxon>
        <taxon>Rhodotorula</taxon>
    </lineage>
</organism>